<keyword evidence="3" id="KW-1185">Reference proteome</keyword>
<dbReference type="PROSITE" id="PS00108">
    <property type="entry name" value="PROTEIN_KINASE_ST"/>
    <property type="match status" value="1"/>
</dbReference>
<evidence type="ECO:0000313" key="2">
    <source>
        <dbReference type="EMBL" id="KAJ3512684.1"/>
    </source>
</evidence>
<dbReference type="SMART" id="SM00220">
    <property type="entry name" value="S_TKc"/>
    <property type="match status" value="1"/>
</dbReference>
<dbReference type="GO" id="GO:0004674">
    <property type="term" value="F:protein serine/threonine kinase activity"/>
    <property type="evidence" value="ECO:0007669"/>
    <property type="project" value="TreeGrafter"/>
</dbReference>
<organism evidence="2 3">
    <name type="scientific">Agrocybe chaxingu</name>
    <dbReference type="NCBI Taxonomy" id="84603"/>
    <lineage>
        <taxon>Eukaryota</taxon>
        <taxon>Fungi</taxon>
        <taxon>Dikarya</taxon>
        <taxon>Basidiomycota</taxon>
        <taxon>Agaricomycotina</taxon>
        <taxon>Agaricomycetes</taxon>
        <taxon>Agaricomycetidae</taxon>
        <taxon>Agaricales</taxon>
        <taxon>Agaricineae</taxon>
        <taxon>Strophariaceae</taxon>
        <taxon>Agrocybe</taxon>
    </lineage>
</organism>
<reference evidence="2" key="1">
    <citation type="submission" date="2022-07" db="EMBL/GenBank/DDBJ databases">
        <title>Genome Sequence of Agrocybe chaxingu.</title>
        <authorList>
            <person name="Buettner E."/>
        </authorList>
    </citation>
    <scope>NUCLEOTIDE SEQUENCE</scope>
    <source>
        <strain evidence="2">MP-N11</strain>
    </source>
</reference>
<dbReference type="AlphaFoldDB" id="A0A9W8MXE1"/>
<dbReference type="GO" id="GO:0005524">
    <property type="term" value="F:ATP binding"/>
    <property type="evidence" value="ECO:0007669"/>
    <property type="project" value="InterPro"/>
</dbReference>
<dbReference type="Proteomes" id="UP001148786">
    <property type="component" value="Unassembled WGS sequence"/>
</dbReference>
<proteinExistence type="predicted"/>
<sequence>MEPPQTLYLVAPIPSLSKRWPQWRKLWRMRSTMKERVNFPSTPNASGRELAGTTRNQLGDYLEVARKVLEYTAPSANWLARNEYELPSPLEKILPREFPRTKKLTPTRWRNDILDVPTISLMTGRKLHAGNGASVLYVRSLRAKVEGKGLNRDDTYIMKAFYPPRGDDSSTRPEMSRRQLETELDCYKRISENSKLEHFSLTFIMQLEGYLVNNFVEGMLFEPMHKDLRSFMCRWSLAMDARRLMAQIATGIAVLHSIGIVHRDIKPENVLVDSRGNARITDFGLSFVTKFEMALPVGYHWMGPFADPAKFRQEYVGTPGYMAPEMINSRVTVPEMDYFALGCIFFELLGGKVLFDVAHMEINNWDRAWHQGISEQHTYLCSKLNSLRESYAALNLLCGLLAVDPTRRFNISQMERHLYFSGSEDLSEFKKLEYASCRPKKYISLPEDAFSVKGARYTFHPSDHGSNGWLNPKGAFFTT</sequence>
<evidence type="ECO:0000259" key="1">
    <source>
        <dbReference type="PROSITE" id="PS50011"/>
    </source>
</evidence>
<dbReference type="SUPFAM" id="SSF56112">
    <property type="entry name" value="Protein kinase-like (PK-like)"/>
    <property type="match status" value="1"/>
</dbReference>
<feature type="domain" description="Protein kinase" evidence="1">
    <location>
        <begin position="121"/>
        <end position="420"/>
    </location>
</feature>
<dbReference type="InterPro" id="IPR011009">
    <property type="entry name" value="Kinase-like_dom_sf"/>
</dbReference>
<dbReference type="OrthoDB" id="10252171at2759"/>
<dbReference type="Pfam" id="PF00069">
    <property type="entry name" value="Pkinase"/>
    <property type="match status" value="1"/>
</dbReference>
<dbReference type="GO" id="GO:0044773">
    <property type="term" value="P:mitotic DNA damage checkpoint signaling"/>
    <property type="evidence" value="ECO:0007669"/>
    <property type="project" value="TreeGrafter"/>
</dbReference>
<dbReference type="InterPro" id="IPR000719">
    <property type="entry name" value="Prot_kinase_dom"/>
</dbReference>
<dbReference type="EMBL" id="JANKHO010000242">
    <property type="protein sequence ID" value="KAJ3512684.1"/>
    <property type="molecule type" value="Genomic_DNA"/>
</dbReference>
<gene>
    <name evidence="2" type="ORF">NLJ89_g3381</name>
</gene>
<name>A0A9W8MXE1_9AGAR</name>
<dbReference type="PROSITE" id="PS50011">
    <property type="entry name" value="PROTEIN_KINASE_DOM"/>
    <property type="match status" value="1"/>
</dbReference>
<dbReference type="GO" id="GO:0005634">
    <property type="term" value="C:nucleus"/>
    <property type="evidence" value="ECO:0007669"/>
    <property type="project" value="TreeGrafter"/>
</dbReference>
<evidence type="ECO:0000313" key="3">
    <source>
        <dbReference type="Proteomes" id="UP001148786"/>
    </source>
</evidence>
<comment type="caution">
    <text evidence="2">The sequence shown here is derived from an EMBL/GenBank/DDBJ whole genome shotgun (WGS) entry which is preliminary data.</text>
</comment>
<dbReference type="PANTHER" id="PTHR44167">
    <property type="entry name" value="OVARIAN-SPECIFIC SERINE/THREONINE-PROTEIN KINASE LOK-RELATED"/>
    <property type="match status" value="1"/>
</dbReference>
<accession>A0A9W8MXE1</accession>
<dbReference type="InterPro" id="IPR008271">
    <property type="entry name" value="Ser/Thr_kinase_AS"/>
</dbReference>
<dbReference type="Gene3D" id="1.10.510.10">
    <property type="entry name" value="Transferase(Phosphotransferase) domain 1"/>
    <property type="match status" value="1"/>
</dbReference>
<protein>
    <recommendedName>
        <fullName evidence="1">Protein kinase domain-containing protein</fullName>
    </recommendedName>
</protein>
<dbReference type="PANTHER" id="PTHR44167:SF30">
    <property type="entry name" value="PHOSPHORYLASE KINASE"/>
    <property type="match status" value="1"/>
</dbReference>